<evidence type="ECO:0000259" key="2">
    <source>
        <dbReference type="Pfam" id="PF12735"/>
    </source>
</evidence>
<sequence>MPLSIVVPENARFFDDHAVQEAGQGGAAPRDRRADALCWSISKCPRRSLLFYEETFTGFVVHTAPLGSAVPDSVFVTLAATYDVYIDGAPPRGLAPPLITIQPSASAAGVDGTATKSNRTEAAADLVWRGASSAMHGARALVSIWKFSASAGCPRRETNGRSGGGPGRVSRPPGAPEVPGVGLENLLAELNHGVLGDNACPYALYYKRGGRPGGAAAETPKPRGPGPVDGPVDGPLEGPCLEDESASLVVATSAPLQLKLRTTKPGSRSDLLLTTLRVEAAALLVHSAPARPEERYALRILGLQAGFKGGQLTQLGDVPLPHRCALLDVLSVTYRLVNSDICPGPAAARLIDIRVRACVDKHSVLPGGAAQDGWVQVTREILTTWTPILDFDRGPQSPAALAKTHAPQGRGQLQFRSKSTHLKPLPPPGTFPQRPAAFGRNAGAMASPIASPGAASMYSLYSPRPGWPDSMPPEPLRPATPSLSSPLLPMPRGAASRMKTSRSAFAAAGGRPGFTLNLGPEAPPALAGLRLSFSGSPRIDLGHTVTWKAQAVNQTSHVLKLALVTSPARRKAPLGLAVGFYSSATRSSSHHSLLGPDDRRPANGLAIHSRLLLYEQYVLGKPGKAGVVLLSNDVALGVLEPNQVFESEFLFVSFTKGVHNLSGLLVAESTTGEAIDIVTESTESTTGETIDLGGFLETTKANTKILKKIGAYWELNPGPLAYLCERWLVLTQSENHTTRPHARI</sequence>
<dbReference type="PANTHER" id="PTHR28159">
    <property type="entry name" value="TRAFFICKING PROTEIN PARTICLE COMPLEX II-SPECIFIC SUBUNIT 65"/>
    <property type="match status" value="1"/>
</dbReference>
<dbReference type="GO" id="GO:1990071">
    <property type="term" value="C:TRAPPII protein complex"/>
    <property type="evidence" value="ECO:0007669"/>
    <property type="project" value="InterPro"/>
</dbReference>
<dbReference type="OrthoDB" id="5345392at2759"/>
<keyword evidence="4" id="KW-1185">Reference proteome</keyword>
<dbReference type="GO" id="GO:0006891">
    <property type="term" value="P:intra-Golgi vesicle-mediated transport"/>
    <property type="evidence" value="ECO:0007669"/>
    <property type="project" value="InterPro"/>
</dbReference>
<evidence type="ECO:0000256" key="1">
    <source>
        <dbReference type="SAM" id="MobiDB-lite"/>
    </source>
</evidence>
<feature type="region of interest" description="Disordered" evidence="1">
    <location>
        <begin position="212"/>
        <end position="231"/>
    </location>
</feature>
<dbReference type="EMBL" id="LXTC01000001">
    <property type="protein sequence ID" value="OBA24028.1"/>
    <property type="molecule type" value="Genomic_DNA"/>
</dbReference>
<dbReference type="InterPro" id="IPR055420">
    <property type="entry name" value="IgD3_Trs65"/>
</dbReference>
<comment type="caution">
    <text evidence="3">The sequence shown here is derived from an EMBL/GenBank/DDBJ whole genome shotgun (WGS) entry which is preliminary data.</text>
</comment>
<dbReference type="PANTHER" id="PTHR28159:SF1">
    <property type="entry name" value="TRAFFICKING PROTEIN PARTICLE COMPLEX II-SPECIFIC SUBUNIT 65"/>
    <property type="match status" value="1"/>
</dbReference>
<name>A0A1A0HJL5_9ASCO</name>
<accession>A0A1A0HJL5</accession>
<proteinExistence type="predicted"/>
<dbReference type="RefSeq" id="XP_018714509.1">
    <property type="nucleotide sequence ID" value="XM_018853715.1"/>
</dbReference>
<organism evidence="3 4">
    <name type="scientific">Metschnikowia bicuspidata var. bicuspidata NRRL YB-4993</name>
    <dbReference type="NCBI Taxonomy" id="869754"/>
    <lineage>
        <taxon>Eukaryota</taxon>
        <taxon>Fungi</taxon>
        <taxon>Dikarya</taxon>
        <taxon>Ascomycota</taxon>
        <taxon>Saccharomycotina</taxon>
        <taxon>Pichiomycetes</taxon>
        <taxon>Metschnikowiaceae</taxon>
        <taxon>Metschnikowia</taxon>
    </lineage>
</organism>
<gene>
    <name evidence="3" type="ORF">METBIDRAFT_10219</name>
</gene>
<dbReference type="AlphaFoldDB" id="A0A1A0HJL5"/>
<dbReference type="InterPro" id="IPR024662">
    <property type="entry name" value="Trs65"/>
</dbReference>
<dbReference type="Pfam" id="PF12735">
    <property type="entry name" value="IgD3_Trs65"/>
    <property type="match status" value="1"/>
</dbReference>
<feature type="region of interest" description="Disordered" evidence="1">
    <location>
        <begin position="155"/>
        <end position="177"/>
    </location>
</feature>
<evidence type="ECO:0000313" key="3">
    <source>
        <dbReference type="EMBL" id="OBA24028.1"/>
    </source>
</evidence>
<protein>
    <recommendedName>
        <fullName evidence="2">Trafficking protein particle complex II-specific subunit 65 IgD3 domain-containing protein</fullName>
    </recommendedName>
</protein>
<evidence type="ECO:0000313" key="4">
    <source>
        <dbReference type="Proteomes" id="UP000092555"/>
    </source>
</evidence>
<dbReference type="Proteomes" id="UP000092555">
    <property type="component" value="Unassembled WGS sequence"/>
</dbReference>
<feature type="domain" description="Trafficking protein particle complex II-specific subunit 65 IgD3" evidence="2">
    <location>
        <begin position="527"/>
        <end position="677"/>
    </location>
</feature>
<dbReference type="STRING" id="869754.A0A1A0HJL5"/>
<dbReference type="GeneID" id="30026691"/>
<reference evidence="3 4" key="1">
    <citation type="submission" date="2016-05" db="EMBL/GenBank/DDBJ databases">
        <title>Comparative genomics of biotechnologically important yeasts.</title>
        <authorList>
            <consortium name="DOE Joint Genome Institute"/>
            <person name="Riley R."/>
            <person name="Haridas S."/>
            <person name="Wolfe K.H."/>
            <person name="Lopes M.R."/>
            <person name="Hittinger C.T."/>
            <person name="Goker M."/>
            <person name="Salamov A."/>
            <person name="Wisecaver J."/>
            <person name="Long T.M."/>
            <person name="Aerts A.L."/>
            <person name="Barry K."/>
            <person name="Choi C."/>
            <person name="Clum A."/>
            <person name="Coughlan A.Y."/>
            <person name="Deshpande S."/>
            <person name="Douglass A.P."/>
            <person name="Hanson S.J."/>
            <person name="Klenk H.-P."/>
            <person name="LaButti K."/>
            <person name="Lapidus A."/>
            <person name="Lindquist E."/>
            <person name="Lipzen A."/>
            <person name="Meier-kolthoff J.P."/>
            <person name="Ohm R.A."/>
            <person name="Otillar R.P."/>
            <person name="Pangilinan J."/>
            <person name="Peng Y."/>
            <person name="Rokas A."/>
            <person name="Rosa C.A."/>
            <person name="Scheuner C."/>
            <person name="Sibirny A.A."/>
            <person name="Slot J.C."/>
            <person name="Stielow J.B."/>
            <person name="Sun H."/>
            <person name="Kurtzman C.P."/>
            <person name="Blackwell M."/>
            <person name="Grigoriev I.V."/>
            <person name="Jeffries T.W."/>
        </authorList>
    </citation>
    <scope>NUCLEOTIDE SEQUENCE [LARGE SCALE GENOMIC DNA]</scope>
    <source>
        <strain evidence="3 4">NRRL YB-4993</strain>
    </source>
</reference>
<dbReference type="GO" id="GO:0005802">
    <property type="term" value="C:trans-Golgi network"/>
    <property type="evidence" value="ECO:0007669"/>
    <property type="project" value="TreeGrafter"/>
</dbReference>